<dbReference type="GO" id="GO:0016747">
    <property type="term" value="F:acyltransferase activity, transferring groups other than amino-acyl groups"/>
    <property type="evidence" value="ECO:0007669"/>
    <property type="project" value="InterPro"/>
</dbReference>
<organism evidence="2 3">
    <name type="scientific">Faecalicatena contorta</name>
    <dbReference type="NCBI Taxonomy" id="39482"/>
    <lineage>
        <taxon>Bacteria</taxon>
        <taxon>Bacillati</taxon>
        <taxon>Bacillota</taxon>
        <taxon>Clostridia</taxon>
        <taxon>Lachnospirales</taxon>
        <taxon>Lachnospiraceae</taxon>
        <taxon>Faecalicatena</taxon>
    </lineage>
</organism>
<keyword evidence="2" id="KW-0808">Transferase</keyword>
<evidence type="ECO:0000313" key="2">
    <source>
        <dbReference type="EMBL" id="SUQ15569.1"/>
    </source>
</evidence>
<dbReference type="Proteomes" id="UP000254051">
    <property type="component" value="Unassembled WGS sequence"/>
</dbReference>
<dbReference type="Pfam" id="PF00583">
    <property type="entry name" value="Acetyltransf_1"/>
    <property type="match status" value="1"/>
</dbReference>
<dbReference type="InterPro" id="IPR000182">
    <property type="entry name" value="GNAT_dom"/>
</dbReference>
<dbReference type="PROSITE" id="PS51186">
    <property type="entry name" value="GNAT"/>
    <property type="match status" value="1"/>
</dbReference>
<dbReference type="PANTHER" id="PTHR43617">
    <property type="entry name" value="L-AMINO ACID N-ACETYLTRANSFERASE"/>
    <property type="match status" value="1"/>
</dbReference>
<sequence length="156" mass="17915">MLIRPIKSAEIMLLTDFVYEAVFQKDTDNLAPRTIIQDPSIWIYIDEFGSKKDDYCFVAEVDEKIVGAVWVRCIKAFGHIDDAVPEFAISVYPQYRGRGIGTDLMRKMIGYLREKGYSKASLAVQKDNYAVKMYQQAGFEISAENEQEYIMICNLN</sequence>
<dbReference type="PANTHER" id="PTHR43617:SF2">
    <property type="entry name" value="UPF0039 PROTEIN SLL0451"/>
    <property type="match status" value="1"/>
</dbReference>
<accession>A0A315ZRX0</accession>
<keyword evidence="3" id="KW-1185">Reference proteome</keyword>
<dbReference type="InterPro" id="IPR050276">
    <property type="entry name" value="MshD_Acetyltransferase"/>
</dbReference>
<dbReference type="SUPFAM" id="SSF55729">
    <property type="entry name" value="Acyl-CoA N-acyltransferases (Nat)"/>
    <property type="match status" value="1"/>
</dbReference>
<dbReference type="EMBL" id="UHJJ01000014">
    <property type="protein sequence ID" value="SUQ15569.1"/>
    <property type="molecule type" value="Genomic_DNA"/>
</dbReference>
<dbReference type="Gene3D" id="3.40.630.30">
    <property type="match status" value="1"/>
</dbReference>
<dbReference type="CDD" id="cd04301">
    <property type="entry name" value="NAT_SF"/>
    <property type="match status" value="1"/>
</dbReference>
<protein>
    <submittedName>
        <fullName evidence="2">Acetyltransferase (GNAT) domain-containing protein</fullName>
    </submittedName>
</protein>
<evidence type="ECO:0000259" key="1">
    <source>
        <dbReference type="PROSITE" id="PS51186"/>
    </source>
</evidence>
<gene>
    <name evidence="2" type="ORF">SAMN05216529_11417</name>
</gene>
<evidence type="ECO:0000313" key="3">
    <source>
        <dbReference type="Proteomes" id="UP000254051"/>
    </source>
</evidence>
<name>A0A315ZRX0_9FIRM</name>
<dbReference type="AlphaFoldDB" id="A0A315ZRX0"/>
<proteinExistence type="predicted"/>
<reference evidence="3" key="1">
    <citation type="submission" date="2017-07" db="EMBL/GenBank/DDBJ databases">
        <authorList>
            <person name="Varghese N."/>
            <person name="Submissions S."/>
        </authorList>
    </citation>
    <scope>NUCLEOTIDE SEQUENCE [LARGE SCALE GENOMIC DNA]</scope>
    <source>
        <strain evidence="3">NLAE-zl-C134</strain>
    </source>
</reference>
<dbReference type="InterPro" id="IPR016181">
    <property type="entry name" value="Acyl_CoA_acyltransferase"/>
</dbReference>
<feature type="domain" description="N-acetyltransferase" evidence="1">
    <location>
        <begin position="1"/>
        <end position="156"/>
    </location>
</feature>